<feature type="transmembrane region" description="Helical" evidence="1">
    <location>
        <begin position="133"/>
        <end position="158"/>
    </location>
</feature>
<proteinExistence type="predicted"/>
<protein>
    <submittedName>
        <fullName evidence="2">Uncharacterized protein</fullName>
    </submittedName>
</protein>
<gene>
    <name evidence="2" type="ORF">AOQ84DRAFT_330783</name>
</gene>
<dbReference type="Proteomes" id="UP000250140">
    <property type="component" value="Unassembled WGS sequence"/>
</dbReference>
<feature type="transmembrane region" description="Helical" evidence="1">
    <location>
        <begin position="60"/>
        <end position="83"/>
    </location>
</feature>
<organism evidence="2 3">
    <name type="scientific">Glonium stellatum</name>
    <dbReference type="NCBI Taxonomy" id="574774"/>
    <lineage>
        <taxon>Eukaryota</taxon>
        <taxon>Fungi</taxon>
        <taxon>Dikarya</taxon>
        <taxon>Ascomycota</taxon>
        <taxon>Pezizomycotina</taxon>
        <taxon>Dothideomycetes</taxon>
        <taxon>Pleosporomycetidae</taxon>
        <taxon>Gloniales</taxon>
        <taxon>Gloniaceae</taxon>
        <taxon>Glonium</taxon>
    </lineage>
</organism>
<feature type="transmembrane region" description="Helical" evidence="1">
    <location>
        <begin position="95"/>
        <end position="118"/>
    </location>
</feature>
<keyword evidence="3" id="KW-1185">Reference proteome</keyword>
<reference evidence="2 3" key="1">
    <citation type="journal article" date="2016" name="Nat. Commun.">
        <title>Ectomycorrhizal ecology is imprinted in the genome of the dominant symbiotic fungus Cenococcum geophilum.</title>
        <authorList>
            <consortium name="DOE Joint Genome Institute"/>
            <person name="Peter M."/>
            <person name="Kohler A."/>
            <person name="Ohm R.A."/>
            <person name="Kuo A."/>
            <person name="Krutzmann J."/>
            <person name="Morin E."/>
            <person name="Arend M."/>
            <person name="Barry K.W."/>
            <person name="Binder M."/>
            <person name="Choi C."/>
            <person name="Clum A."/>
            <person name="Copeland A."/>
            <person name="Grisel N."/>
            <person name="Haridas S."/>
            <person name="Kipfer T."/>
            <person name="LaButti K."/>
            <person name="Lindquist E."/>
            <person name="Lipzen A."/>
            <person name="Maire R."/>
            <person name="Meier B."/>
            <person name="Mihaltcheva S."/>
            <person name="Molinier V."/>
            <person name="Murat C."/>
            <person name="Poggeler S."/>
            <person name="Quandt C.A."/>
            <person name="Sperisen C."/>
            <person name="Tritt A."/>
            <person name="Tisserant E."/>
            <person name="Crous P.W."/>
            <person name="Henrissat B."/>
            <person name="Nehls U."/>
            <person name="Egli S."/>
            <person name="Spatafora J.W."/>
            <person name="Grigoriev I.V."/>
            <person name="Martin F.M."/>
        </authorList>
    </citation>
    <scope>NUCLEOTIDE SEQUENCE [LARGE SCALE GENOMIC DNA]</scope>
    <source>
        <strain evidence="2 3">CBS 207.34</strain>
    </source>
</reference>
<evidence type="ECO:0000256" key="1">
    <source>
        <dbReference type="SAM" id="Phobius"/>
    </source>
</evidence>
<accession>A0A8E2FCD0</accession>
<dbReference type="EMBL" id="KV748557">
    <property type="protein sequence ID" value="OCL14577.1"/>
    <property type="molecule type" value="Genomic_DNA"/>
</dbReference>
<sequence>MTIASIILPRWLSYSPDGEIEYSYGLHRRCSTITESCTHFPRFEDCTGDKWSFCSMWRTVGFFMSFAVVIELATLIAYAVIILGGVQRRSKGWKIVCALLAFAGIAQCVSMAIVSFLYDYDERFFKGWHLDTSWILCTVSWSMLVMTAAGIIGAAIYLPEEGGYELIPGEY</sequence>
<dbReference type="OrthoDB" id="61370at2759"/>
<name>A0A8E2FCD0_9PEZI</name>
<evidence type="ECO:0000313" key="3">
    <source>
        <dbReference type="Proteomes" id="UP000250140"/>
    </source>
</evidence>
<keyword evidence="1" id="KW-0472">Membrane</keyword>
<evidence type="ECO:0000313" key="2">
    <source>
        <dbReference type="EMBL" id="OCL14577.1"/>
    </source>
</evidence>
<dbReference type="AlphaFoldDB" id="A0A8E2FCD0"/>
<keyword evidence="1" id="KW-1133">Transmembrane helix</keyword>
<keyword evidence="1" id="KW-0812">Transmembrane</keyword>